<evidence type="ECO:0000313" key="5">
    <source>
        <dbReference type="EMBL" id="MFC5658763.1"/>
    </source>
</evidence>
<feature type="domain" description="Hydroxymethylglutaryl-coenzyme A synthase C-terminal" evidence="4">
    <location>
        <begin position="270"/>
        <end position="365"/>
    </location>
</feature>
<dbReference type="Pfam" id="PF01154">
    <property type="entry name" value="HMG_CoA_synt_N"/>
    <property type="match status" value="1"/>
</dbReference>
<dbReference type="PANTHER" id="PTHR43323">
    <property type="entry name" value="3-HYDROXY-3-METHYLGLUTARYL COENZYME A SYNTHASE"/>
    <property type="match status" value="1"/>
</dbReference>
<comment type="similarity">
    <text evidence="1">Belongs to the thiolase-like superfamily. HMG-CoA synthase family.</text>
</comment>
<dbReference type="EMBL" id="JBHSOE010000050">
    <property type="protein sequence ID" value="MFC5658763.1"/>
    <property type="molecule type" value="Genomic_DNA"/>
</dbReference>
<keyword evidence="6" id="KW-1185">Reference proteome</keyword>
<dbReference type="CDD" id="cd00827">
    <property type="entry name" value="init_cond_enzymes"/>
    <property type="match status" value="1"/>
</dbReference>
<evidence type="ECO:0000259" key="3">
    <source>
        <dbReference type="Pfam" id="PF01154"/>
    </source>
</evidence>
<dbReference type="InterPro" id="IPR013528">
    <property type="entry name" value="HMG_CoA_synth_N"/>
</dbReference>
<dbReference type="RefSeq" id="WP_344346568.1">
    <property type="nucleotide sequence ID" value="NZ_BAAASM010000004.1"/>
</dbReference>
<name>A0ABW0WLY8_STRNO</name>
<dbReference type="PANTHER" id="PTHR43323:SF2">
    <property type="entry name" value="HYDROXYMETHYLGLUTARYL-COA SYNTHASE"/>
    <property type="match status" value="1"/>
</dbReference>
<dbReference type="Gene3D" id="3.40.47.10">
    <property type="match status" value="2"/>
</dbReference>
<evidence type="ECO:0000259" key="4">
    <source>
        <dbReference type="Pfam" id="PF08540"/>
    </source>
</evidence>
<organism evidence="5 6">
    <name type="scientific">Streptomyces nogalater</name>
    <dbReference type="NCBI Taxonomy" id="38314"/>
    <lineage>
        <taxon>Bacteria</taxon>
        <taxon>Bacillati</taxon>
        <taxon>Actinomycetota</taxon>
        <taxon>Actinomycetes</taxon>
        <taxon>Kitasatosporales</taxon>
        <taxon>Streptomycetaceae</taxon>
        <taxon>Streptomyces</taxon>
    </lineage>
</organism>
<dbReference type="InterPro" id="IPR016039">
    <property type="entry name" value="Thiolase-like"/>
</dbReference>
<sequence length="412" mass="43999">MTARIGIEALNVHAGLAQLTTAELFEGRGLDPERIGHLMMSARSIALPCEDPITNAVNAAAPIVGRLAPQDKERIELILTSSESGVDYSKSIASYVHEYLGLSRTCRVMEVKQACYAATGALQIAAGYLASGVSPGAKALVIATDVSMVDARAGYAEPATGTGAAAMLLGDDPRVLALDLGAFGAHSYETMDSARPMPDYDIADVDGSLFTYLDCLSNSFADYCGKVADVDLGTTFDQLALHTPFAGLVKAGHRKLMREQARAAPDAIEADFAARVSPSLVYPSRVGNLCSGSVYLALASLIDNAPYQGTARVGLFSYGSGCASEFFSGVIDEGSRAALAVMDIAGRLNARVPLDFAEYTELLAENSRCLVPVADRKIEVERYRRFLDARPGREPLLAYRGTEGYHRTYEWV</sequence>
<evidence type="ECO:0000313" key="6">
    <source>
        <dbReference type="Proteomes" id="UP001596065"/>
    </source>
</evidence>
<dbReference type="Pfam" id="PF08540">
    <property type="entry name" value="HMG_CoA_synt_C"/>
    <property type="match status" value="1"/>
</dbReference>
<accession>A0ABW0WLY8</accession>
<dbReference type="InterPro" id="IPR013746">
    <property type="entry name" value="HMG_CoA_synt_C_dom"/>
</dbReference>
<keyword evidence="2" id="KW-0808">Transferase</keyword>
<comment type="caution">
    <text evidence="5">The sequence shown here is derived from an EMBL/GenBank/DDBJ whole genome shotgun (WGS) entry which is preliminary data.</text>
</comment>
<dbReference type="SUPFAM" id="SSF53901">
    <property type="entry name" value="Thiolase-like"/>
    <property type="match status" value="2"/>
</dbReference>
<evidence type="ECO:0000256" key="2">
    <source>
        <dbReference type="ARBA" id="ARBA00022679"/>
    </source>
</evidence>
<dbReference type="Proteomes" id="UP001596065">
    <property type="component" value="Unassembled WGS sequence"/>
</dbReference>
<proteinExistence type="inferred from homology"/>
<gene>
    <name evidence="5" type="ORF">ACFP3J_25190</name>
</gene>
<evidence type="ECO:0000256" key="1">
    <source>
        <dbReference type="ARBA" id="ARBA00007061"/>
    </source>
</evidence>
<reference evidence="6" key="1">
    <citation type="journal article" date="2019" name="Int. J. Syst. Evol. Microbiol.">
        <title>The Global Catalogue of Microorganisms (GCM) 10K type strain sequencing project: providing services to taxonomists for standard genome sequencing and annotation.</title>
        <authorList>
            <consortium name="The Broad Institute Genomics Platform"/>
            <consortium name="The Broad Institute Genome Sequencing Center for Infectious Disease"/>
            <person name="Wu L."/>
            <person name="Ma J."/>
        </authorList>
    </citation>
    <scope>NUCLEOTIDE SEQUENCE [LARGE SCALE GENOMIC DNA]</scope>
    <source>
        <strain evidence="6">KCTC 5701</strain>
    </source>
</reference>
<protein>
    <submittedName>
        <fullName evidence="5">Hydroxymethylglutaryl-CoA synthase family protein</fullName>
    </submittedName>
</protein>
<feature type="domain" description="Hydroxymethylglutaryl-coenzyme A synthase N-terminal" evidence="3">
    <location>
        <begin position="79"/>
        <end position="172"/>
    </location>
</feature>